<keyword evidence="3" id="KW-1185">Reference proteome</keyword>
<reference evidence="2" key="1">
    <citation type="journal article" date="2020" name="G3 (Bethesda)">
        <title>High-Quality Assemblies for Three Invasive Social Wasps from the &lt;i&gt;Vespula&lt;/i&gt; Genus.</title>
        <authorList>
            <person name="Harrop T.W.R."/>
            <person name="Guhlin J."/>
            <person name="McLaughlin G.M."/>
            <person name="Permina E."/>
            <person name="Stockwell P."/>
            <person name="Gilligan J."/>
            <person name="Le Lec M.F."/>
            <person name="Gruber M.A.M."/>
            <person name="Quinn O."/>
            <person name="Lovegrove M."/>
            <person name="Duncan E.J."/>
            <person name="Remnant E.J."/>
            <person name="Van Eeckhoven J."/>
            <person name="Graham B."/>
            <person name="Knapp R.A."/>
            <person name="Langford K.W."/>
            <person name="Kronenberg Z."/>
            <person name="Press M.O."/>
            <person name="Eacker S.M."/>
            <person name="Wilson-Rankin E.E."/>
            <person name="Purcell J."/>
            <person name="Lester P.J."/>
            <person name="Dearden P.K."/>
        </authorList>
    </citation>
    <scope>NUCLEOTIDE SEQUENCE</scope>
    <source>
        <strain evidence="2">Marl-1</strain>
    </source>
</reference>
<feature type="compositionally biased region" description="Basic and acidic residues" evidence="1">
    <location>
        <begin position="61"/>
        <end position="72"/>
    </location>
</feature>
<evidence type="ECO:0000313" key="2">
    <source>
        <dbReference type="EMBL" id="KAF7405030.1"/>
    </source>
</evidence>
<name>A0A834NCI4_VESVU</name>
<feature type="compositionally biased region" description="Acidic residues" evidence="1">
    <location>
        <begin position="73"/>
        <end position="82"/>
    </location>
</feature>
<evidence type="ECO:0000313" key="3">
    <source>
        <dbReference type="Proteomes" id="UP000614350"/>
    </source>
</evidence>
<gene>
    <name evidence="2" type="ORF">HZH66_003936</name>
</gene>
<dbReference type="AlphaFoldDB" id="A0A834NCI4"/>
<sequence>MQHLDDVVIKPLTIQWTVCLSTWSGRVLSSARMYYAYLVPREAGGDDGGSGMDCRNSRNLCETRGDEKRVEKEEEEEEEEKEVVEKRNAVVTQESGIFSQTRRLEQTPLRLSIKPTL</sequence>
<organism evidence="2 3">
    <name type="scientific">Vespula vulgaris</name>
    <name type="common">Yellow jacket</name>
    <name type="synonym">Wasp</name>
    <dbReference type="NCBI Taxonomy" id="7454"/>
    <lineage>
        <taxon>Eukaryota</taxon>
        <taxon>Metazoa</taxon>
        <taxon>Ecdysozoa</taxon>
        <taxon>Arthropoda</taxon>
        <taxon>Hexapoda</taxon>
        <taxon>Insecta</taxon>
        <taxon>Pterygota</taxon>
        <taxon>Neoptera</taxon>
        <taxon>Endopterygota</taxon>
        <taxon>Hymenoptera</taxon>
        <taxon>Apocrita</taxon>
        <taxon>Aculeata</taxon>
        <taxon>Vespoidea</taxon>
        <taxon>Vespidae</taxon>
        <taxon>Vespinae</taxon>
        <taxon>Vespula</taxon>
    </lineage>
</organism>
<dbReference type="Proteomes" id="UP000614350">
    <property type="component" value="Unassembled WGS sequence"/>
</dbReference>
<protein>
    <submittedName>
        <fullName evidence="2">Uncharacterized protein</fullName>
    </submittedName>
</protein>
<comment type="caution">
    <text evidence="2">The sequence shown here is derived from an EMBL/GenBank/DDBJ whole genome shotgun (WGS) entry which is preliminary data.</text>
</comment>
<proteinExistence type="predicted"/>
<evidence type="ECO:0000256" key="1">
    <source>
        <dbReference type="SAM" id="MobiDB-lite"/>
    </source>
</evidence>
<dbReference type="EMBL" id="JACSEA010000003">
    <property type="protein sequence ID" value="KAF7405030.1"/>
    <property type="molecule type" value="Genomic_DNA"/>
</dbReference>
<feature type="region of interest" description="Disordered" evidence="1">
    <location>
        <begin position="42"/>
        <end position="86"/>
    </location>
</feature>
<accession>A0A834NCI4</accession>